<sequence>MAKLTISTILSLLFFTLSFVPSTHALFAKSISNEELGLNDPKQTHLTFYFHDTVSGPNPTAVQIARASASTTSFGVLSMIDDPLTEGPDSTSRLVGRAQGMYGLADQTQPALTMAMNFAFLDGDFKGSTLSILGRNPVLEGVRELPVVGGTGAFRFAKGYAQARTHTADPTTGDAVVKYDVYVSHASSPNASTNHAPACTRVSLSATVTYS</sequence>
<name>A0A9Q1GW82_9CARY</name>
<comment type="subunit">
    <text evidence="2 4">Homodimer.</text>
</comment>
<dbReference type="InterPro" id="IPR044859">
    <property type="entry name" value="Allene_oxi_cyc_Dirigent"/>
</dbReference>
<evidence type="ECO:0000256" key="4">
    <source>
        <dbReference type="RuleBase" id="RU363099"/>
    </source>
</evidence>
<evidence type="ECO:0000256" key="3">
    <source>
        <dbReference type="ARBA" id="ARBA00022525"/>
    </source>
</evidence>
<dbReference type="Proteomes" id="UP001153076">
    <property type="component" value="Unassembled WGS sequence"/>
</dbReference>
<evidence type="ECO:0000313" key="5">
    <source>
        <dbReference type="EMBL" id="KAJ8425693.1"/>
    </source>
</evidence>
<dbReference type="Gene3D" id="2.40.480.10">
    <property type="entry name" value="Allene oxide cyclase-like"/>
    <property type="match status" value="1"/>
</dbReference>
<dbReference type="OrthoDB" id="1864232at2759"/>
<keyword evidence="4" id="KW-0052">Apoplast</keyword>
<evidence type="ECO:0000313" key="6">
    <source>
        <dbReference type="Proteomes" id="UP001153076"/>
    </source>
</evidence>
<organism evidence="5 6">
    <name type="scientific">Carnegiea gigantea</name>
    <dbReference type="NCBI Taxonomy" id="171969"/>
    <lineage>
        <taxon>Eukaryota</taxon>
        <taxon>Viridiplantae</taxon>
        <taxon>Streptophyta</taxon>
        <taxon>Embryophyta</taxon>
        <taxon>Tracheophyta</taxon>
        <taxon>Spermatophyta</taxon>
        <taxon>Magnoliopsida</taxon>
        <taxon>eudicotyledons</taxon>
        <taxon>Gunneridae</taxon>
        <taxon>Pentapetalae</taxon>
        <taxon>Caryophyllales</taxon>
        <taxon>Cactineae</taxon>
        <taxon>Cactaceae</taxon>
        <taxon>Cactoideae</taxon>
        <taxon>Echinocereeae</taxon>
        <taxon>Carnegiea</taxon>
    </lineage>
</organism>
<evidence type="ECO:0000256" key="2">
    <source>
        <dbReference type="ARBA" id="ARBA00011738"/>
    </source>
</evidence>
<dbReference type="Pfam" id="PF03018">
    <property type="entry name" value="Dirigent"/>
    <property type="match status" value="1"/>
</dbReference>
<comment type="caution">
    <text evidence="5">The sequence shown here is derived from an EMBL/GenBank/DDBJ whole genome shotgun (WGS) entry which is preliminary data.</text>
</comment>
<comment type="subcellular location">
    <subcellularLocation>
        <location evidence="4">Secreted</location>
        <location evidence="4">Extracellular space</location>
        <location evidence="4">Apoplast</location>
    </subcellularLocation>
</comment>
<dbReference type="GO" id="GO:0009699">
    <property type="term" value="P:phenylpropanoid biosynthetic process"/>
    <property type="evidence" value="ECO:0007669"/>
    <property type="project" value="UniProtKB-ARBA"/>
</dbReference>
<gene>
    <name evidence="5" type="ORF">Cgig2_018915</name>
</gene>
<feature type="signal peptide" evidence="4">
    <location>
        <begin position="1"/>
        <end position="25"/>
    </location>
</feature>
<dbReference type="GO" id="GO:0048046">
    <property type="term" value="C:apoplast"/>
    <property type="evidence" value="ECO:0007669"/>
    <property type="project" value="UniProtKB-SubCell"/>
</dbReference>
<dbReference type="InterPro" id="IPR004265">
    <property type="entry name" value="Dirigent"/>
</dbReference>
<comment type="similarity">
    <text evidence="1 4">Belongs to the plant dirigent protein family.</text>
</comment>
<dbReference type="PANTHER" id="PTHR21495">
    <property type="entry name" value="NUCLEOPORIN-RELATED"/>
    <property type="match status" value="1"/>
</dbReference>
<dbReference type="EMBL" id="JAKOGI010001423">
    <property type="protein sequence ID" value="KAJ8425693.1"/>
    <property type="molecule type" value="Genomic_DNA"/>
</dbReference>
<proteinExistence type="inferred from homology"/>
<comment type="function">
    <text evidence="4">Dirigent proteins impart stereoselectivity on the phenoxy radical-coupling reaction, yielding optically active lignans from two molecules of coniferyl alcohol in the biosynthesis of lignans, flavonolignans, and alkaloids and thus plays a central role in plant secondary metabolism.</text>
</comment>
<keyword evidence="4" id="KW-0732">Signal</keyword>
<reference evidence="5" key="1">
    <citation type="submission" date="2022-04" db="EMBL/GenBank/DDBJ databases">
        <title>Carnegiea gigantea Genome sequencing and assembly v2.</title>
        <authorList>
            <person name="Copetti D."/>
            <person name="Sanderson M.J."/>
            <person name="Burquez A."/>
            <person name="Wojciechowski M.F."/>
        </authorList>
    </citation>
    <scope>NUCLEOTIDE SEQUENCE</scope>
    <source>
        <strain evidence="5">SGP5-SGP5p</strain>
        <tissue evidence="5">Aerial part</tissue>
    </source>
</reference>
<keyword evidence="6" id="KW-1185">Reference proteome</keyword>
<protein>
    <recommendedName>
        <fullName evidence="4">Dirigent protein</fullName>
    </recommendedName>
</protein>
<accession>A0A9Q1GW82</accession>
<keyword evidence="3 4" id="KW-0964">Secreted</keyword>
<dbReference type="AlphaFoldDB" id="A0A9Q1GW82"/>
<evidence type="ECO:0000256" key="1">
    <source>
        <dbReference type="ARBA" id="ARBA00010746"/>
    </source>
</evidence>
<feature type="chain" id="PRO_5040530196" description="Dirigent protein" evidence="4">
    <location>
        <begin position="26"/>
        <end position="211"/>
    </location>
</feature>